<feature type="transmembrane region" description="Helical" evidence="2">
    <location>
        <begin position="134"/>
        <end position="161"/>
    </location>
</feature>
<name>A0A5B9W4E5_9BACT</name>
<protein>
    <submittedName>
        <fullName evidence="3">Uncharacterized protein</fullName>
    </submittedName>
</protein>
<feature type="transmembrane region" description="Helical" evidence="2">
    <location>
        <begin position="181"/>
        <end position="199"/>
    </location>
</feature>
<evidence type="ECO:0000313" key="3">
    <source>
        <dbReference type="EMBL" id="QEH34860.1"/>
    </source>
</evidence>
<feature type="region of interest" description="Disordered" evidence="1">
    <location>
        <begin position="284"/>
        <end position="304"/>
    </location>
</feature>
<dbReference type="Proteomes" id="UP000324233">
    <property type="component" value="Chromosome"/>
</dbReference>
<dbReference type="EMBL" id="CP042997">
    <property type="protein sequence ID" value="QEH34860.1"/>
    <property type="molecule type" value="Genomic_DNA"/>
</dbReference>
<evidence type="ECO:0000313" key="4">
    <source>
        <dbReference type="Proteomes" id="UP000324233"/>
    </source>
</evidence>
<keyword evidence="4" id="KW-1185">Reference proteome</keyword>
<keyword evidence="2" id="KW-0812">Transmembrane</keyword>
<feature type="transmembrane region" description="Helical" evidence="2">
    <location>
        <begin position="42"/>
        <end position="61"/>
    </location>
</feature>
<feature type="compositionally biased region" description="Pro residues" evidence="1">
    <location>
        <begin position="287"/>
        <end position="296"/>
    </location>
</feature>
<dbReference type="KEGG" id="agv:OJF2_34050"/>
<organism evidence="3 4">
    <name type="scientific">Aquisphaera giovannonii</name>
    <dbReference type="NCBI Taxonomy" id="406548"/>
    <lineage>
        <taxon>Bacteria</taxon>
        <taxon>Pseudomonadati</taxon>
        <taxon>Planctomycetota</taxon>
        <taxon>Planctomycetia</taxon>
        <taxon>Isosphaerales</taxon>
        <taxon>Isosphaeraceae</taxon>
        <taxon>Aquisphaera</taxon>
    </lineage>
</organism>
<sequence>MKIPRMGVAGLLFGIALLAIDMASVEVMSREMSLRYSWEFQVLLGALPLLNALAIGLYLLARRLATRGVAGPFLVGFQATGWLSFAALLVAKLGFSDPMNDFNEWATDALEMVWREWIMWTGEFTYRHTESLRAVIRVLVVTGPPLLAALLGAWCMARLGLTVVRVPAPGGLRRAIPARRAAAIAAVAGLLLLAGVWGAKVRGRWVIYRRTADGAAYRIIRYPKQRAETLARIRELDRHSEDFAEEPERFASYRESLVRSAEDDLRELERAEFERKVYEPAARRPWLPIPPNPPLDPSELEGGR</sequence>
<evidence type="ECO:0000256" key="2">
    <source>
        <dbReference type="SAM" id="Phobius"/>
    </source>
</evidence>
<keyword evidence="2" id="KW-1133">Transmembrane helix</keyword>
<gene>
    <name evidence="3" type="ORF">OJF2_34050</name>
</gene>
<dbReference type="AlphaFoldDB" id="A0A5B9W4E5"/>
<feature type="transmembrane region" description="Helical" evidence="2">
    <location>
        <begin position="73"/>
        <end position="95"/>
    </location>
</feature>
<evidence type="ECO:0000256" key="1">
    <source>
        <dbReference type="SAM" id="MobiDB-lite"/>
    </source>
</evidence>
<keyword evidence="2" id="KW-0472">Membrane</keyword>
<proteinExistence type="predicted"/>
<accession>A0A5B9W4E5</accession>
<dbReference type="RefSeq" id="WP_148594728.1">
    <property type="nucleotide sequence ID" value="NZ_CP042997.1"/>
</dbReference>
<reference evidence="3 4" key="1">
    <citation type="submission" date="2019-08" db="EMBL/GenBank/DDBJ databases">
        <title>Deep-cultivation of Planctomycetes and their phenomic and genomic characterization uncovers novel biology.</title>
        <authorList>
            <person name="Wiegand S."/>
            <person name="Jogler M."/>
            <person name="Boedeker C."/>
            <person name="Pinto D."/>
            <person name="Vollmers J."/>
            <person name="Rivas-Marin E."/>
            <person name="Kohn T."/>
            <person name="Peeters S.H."/>
            <person name="Heuer A."/>
            <person name="Rast P."/>
            <person name="Oberbeckmann S."/>
            <person name="Bunk B."/>
            <person name="Jeske O."/>
            <person name="Meyerdierks A."/>
            <person name="Storesund J.E."/>
            <person name="Kallscheuer N."/>
            <person name="Luecker S."/>
            <person name="Lage O.M."/>
            <person name="Pohl T."/>
            <person name="Merkel B.J."/>
            <person name="Hornburger P."/>
            <person name="Mueller R.-W."/>
            <person name="Bruemmer F."/>
            <person name="Labrenz M."/>
            <person name="Spormann A.M."/>
            <person name="Op den Camp H."/>
            <person name="Overmann J."/>
            <person name="Amann R."/>
            <person name="Jetten M.S.M."/>
            <person name="Mascher T."/>
            <person name="Medema M.H."/>
            <person name="Devos D.P."/>
            <person name="Kaster A.-K."/>
            <person name="Ovreas L."/>
            <person name="Rohde M."/>
            <person name="Galperin M.Y."/>
            <person name="Jogler C."/>
        </authorList>
    </citation>
    <scope>NUCLEOTIDE SEQUENCE [LARGE SCALE GENOMIC DNA]</scope>
    <source>
        <strain evidence="3 4">OJF2</strain>
    </source>
</reference>